<comment type="caution">
    <text evidence="1">The sequence shown here is derived from an EMBL/GenBank/DDBJ whole genome shotgun (WGS) entry which is preliminary data.</text>
</comment>
<sequence length="78" mass="8120">MSSCPAPKSGKPGPYFFISETQGYYEKWQKLVVVVMIPRKHLGISPASSLAGKVDGHVVAPSSAATSSQSGVLTLVAS</sequence>
<evidence type="ECO:0000313" key="2">
    <source>
        <dbReference type="Proteomes" id="UP000315295"/>
    </source>
</evidence>
<evidence type="ECO:0000313" key="1">
    <source>
        <dbReference type="EMBL" id="TQD92699.1"/>
    </source>
</evidence>
<name>A0A540M2D6_MALBA</name>
<proteinExistence type="predicted"/>
<accession>A0A540M2D6</accession>
<gene>
    <name evidence="1" type="ORF">C1H46_021692</name>
</gene>
<dbReference type="Proteomes" id="UP000315295">
    <property type="component" value="Unassembled WGS sequence"/>
</dbReference>
<dbReference type="EMBL" id="VIEB01000388">
    <property type="protein sequence ID" value="TQD92699.1"/>
    <property type="molecule type" value="Genomic_DNA"/>
</dbReference>
<organism evidence="1 2">
    <name type="scientific">Malus baccata</name>
    <name type="common">Siberian crab apple</name>
    <name type="synonym">Pyrus baccata</name>
    <dbReference type="NCBI Taxonomy" id="106549"/>
    <lineage>
        <taxon>Eukaryota</taxon>
        <taxon>Viridiplantae</taxon>
        <taxon>Streptophyta</taxon>
        <taxon>Embryophyta</taxon>
        <taxon>Tracheophyta</taxon>
        <taxon>Spermatophyta</taxon>
        <taxon>Magnoliopsida</taxon>
        <taxon>eudicotyledons</taxon>
        <taxon>Gunneridae</taxon>
        <taxon>Pentapetalae</taxon>
        <taxon>rosids</taxon>
        <taxon>fabids</taxon>
        <taxon>Rosales</taxon>
        <taxon>Rosaceae</taxon>
        <taxon>Amygdaloideae</taxon>
        <taxon>Maleae</taxon>
        <taxon>Malus</taxon>
    </lineage>
</organism>
<reference evidence="1 2" key="1">
    <citation type="journal article" date="2019" name="G3 (Bethesda)">
        <title>Sequencing of a Wild Apple (Malus baccata) Genome Unravels the Differences Between Cultivated and Wild Apple Species Regarding Disease Resistance and Cold Tolerance.</title>
        <authorList>
            <person name="Chen X."/>
        </authorList>
    </citation>
    <scope>NUCLEOTIDE SEQUENCE [LARGE SCALE GENOMIC DNA]</scope>
    <source>
        <strain evidence="2">cv. Shandingzi</strain>
        <tissue evidence="1">Leaves</tissue>
    </source>
</reference>
<protein>
    <submittedName>
        <fullName evidence="1">Uncharacterized protein</fullName>
    </submittedName>
</protein>
<keyword evidence="2" id="KW-1185">Reference proteome</keyword>
<dbReference type="AlphaFoldDB" id="A0A540M2D6"/>